<dbReference type="InterPro" id="IPR001375">
    <property type="entry name" value="Peptidase_S9_cat"/>
</dbReference>
<evidence type="ECO:0000259" key="4">
    <source>
        <dbReference type="Pfam" id="PF00326"/>
    </source>
</evidence>
<keyword evidence="3" id="KW-0645">Protease</keyword>
<protein>
    <submittedName>
        <fullName evidence="5">Prolyl oligopeptidase family serine peptidase</fullName>
    </submittedName>
</protein>
<dbReference type="PANTHER" id="PTHR42776">
    <property type="entry name" value="SERINE PEPTIDASE S9 FAMILY MEMBER"/>
    <property type="match status" value="1"/>
</dbReference>
<keyword evidence="3" id="KW-0720">Serine protease</keyword>
<dbReference type="InterPro" id="IPR011042">
    <property type="entry name" value="6-blade_b-propeller_TolB-like"/>
</dbReference>
<keyword evidence="6" id="KW-1185">Reference proteome</keyword>
<dbReference type="EMBL" id="JBHUMA010000003">
    <property type="protein sequence ID" value="MFD2597413.1"/>
    <property type="molecule type" value="Genomic_DNA"/>
</dbReference>
<dbReference type="PANTHER" id="PTHR42776:SF13">
    <property type="entry name" value="DIPEPTIDYL-PEPTIDASE 5"/>
    <property type="match status" value="1"/>
</dbReference>
<keyword evidence="1" id="KW-0732">Signal</keyword>
<dbReference type="InterPro" id="IPR029058">
    <property type="entry name" value="AB_hydrolase_fold"/>
</dbReference>
<evidence type="ECO:0000256" key="2">
    <source>
        <dbReference type="ARBA" id="ARBA00022801"/>
    </source>
</evidence>
<dbReference type="InterPro" id="IPR011659">
    <property type="entry name" value="WD40"/>
</dbReference>
<dbReference type="SUPFAM" id="SSF82171">
    <property type="entry name" value="DPP6 N-terminal domain-like"/>
    <property type="match status" value="1"/>
</dbReference>
<keyword evidence="2" id="KW-0378">Hydrolase</keyword>
<sequence>MIYNKTMLGALMVMSISFGQAQNRKDGPMRIQRTKDQSVNQLTSEKSPLTAEGLWKFGRVSAEQLTADGKHLIYGVGNYDLESNSTERHLFSIPVMGGTPQQITNEKGSESVLDITAQGEIIYLFKGDLWKMASDGNNKIQITHTEGKLENVKLSPDKKHILYSQSVLITPTHGPDKYKDLPKSNAYVYDDLDFRHWDTFNDGRYAHPFVASYTDGKLGEAKDLLEGEPFYSPQAPFGGAEDFAWSPDSKAVLYVAKKRVGKEYAQSTNTDIYRHDLASGQVTNLTEGMNGYDTNPTFNSAGDRLTWLSMKKDGFEADKNDIIIIASNDSKQRVNLTAHWDGTVNSFVWSKDGKKIYFTAPVKGTVQLFELAVAKSLSAKSKPKIIQISEGEFDITGIVGEYNGGLVVSSTRLTRATEIYRYDFKNRQLTPITTVNDEAYASIAETKVEGRFTKATDGLDLFSWVVYPPDFDPTKKYPTLLYCQGGPQSAVTQSYSIRWNLQLIASQGYIVIAPNRRGMPGWGVKWNEDISGDWGGQPIRDYLSAIDDLSKESYVDSDRLGAVGASYGGYSVFMLAGVHEGRFKSFISHCGLFDMVSWYGTTEELFFANQDLGGPYWDAANEKTYNDFNPIKHIEKWNTPIFVIQGGKDYRVPIGQGLEAFQAAQLRGIKSRLLYLPDENHWVLSGHNAQVWQREFFKWLSETL</sequence>
<reference evidence="6" key="1">
    <citation type="journal article" date="2019" name="Int. J. Syst. Evol. Microbiol.">
        <title>The Global Catalogue of Microorganisms (GCM) 10K type strain sequencing project: providing services to taxonomists for standard genome sequencing and annotation.</title>
        <authorList>
            <consortium name="The Broad Institute Genomics Platform"/>
            <consortium name="The Broad Institute Genome Sequencing Center for Infectious Disease"/>
            <person name="Wu L."/>
            <person name="Ma J."/>
        </authorList>
    </citation>
    <scope>NUCLEOTIDE SEQUENCE [LARGE SCALE GENOMIC DNA]</scope>
    <source>
        <strain evidence="6">KCTC 42248</strain>
    </source>
</reference>
<proteinExistence type="predicted"/>
<dbReference type="RefSeq" id="WP_380866560.1">
    <property type="nucleotide sequence ID" value="NZ_JBHUMA010000003.1"/>
</dbReference>
<comment type="caution">
    <text evidence="5">The sequence shown here is derived from an EMBL/GenBank/DDBJ whole genome shotgun (WGS) entry which is preliminary data.</text>
</comment>
<dbReference type="Pfam" id="PF00326">
    <property type="entry name" value="Peptidase_S9"/>
    <property type="match status" value="1"/>
</dbReference>
<evidence type="ECO:0000313" key="6">
    <source>
        <dbReference type="Proteomes" id="UP001597393"/>
    </source>
</evidence>
<gene>
    <name evidence="5" type="ORF">ACFSQ3_00500</name>
</gene>
<evidence type="ECO:0000256" key="3">
    <source>
        <dbReference type="ARBA" id="ARBA00022825"/>
    </source>
</evidence>
<feature type="domain" description="Peptidase S9 prolyl oligopeptidase catalytic" evidence="4">
    <location>
        <begin position="496"/>
        <end position="703"/>
    </location>
</feature>
<dbReference type="Pfam" id="PF07676">
    <property type="entry name" value="PD40"/>
    <property type="match status" value="1"/>
</dbReference>
<evidence type="ECO:0000256" key="1">
    <source>
        <dbReference type="ARBA" id="ARBA00022729"/>
    </source>
</evidence>
<name>A0ABW5NHQ2_9SPHI</name>
<accession>A0ABW5NHQ2</accession>
<dbReference type="SUPFAM" id="SSF53474">
    <property type="entry name" value="alpha/beta-Hydrolases"/>
    <property type="match status" value="1"/>
</dbReference>
<evidence type="ECO:0000313" key="5">
    <source>
        <dbReference type="EMBL" id="MFD2597413.1"/>
    </source>
</evidence>
<dbReference type="Gene3D" id="2.120.10.30">
    <property type="entry name" value="TolB, C-terminal domain"/>
    <property type="match status" value="2"/>
</dbReference>
<dbReference type="Proteomes" id="UP001597393">
    <property type="component" value="Unassembled WGS sequence"/>
</dbReference>
<dbReference type="Gene3D" id="3.40.50.1820">
    <property type="entry name" value="alpha/beta hydrolase"/>
    <property type="match status" value="1"/>
</dbReference>
<organism evidence="5 6">
    <name type="scientific">Sphingobacterium corticis</name>
    <dbReference type="NCBI Taxonomy" id="1812823"/>
    <lineage>
        <taxon>Bacteria</taxon>
        <taxon>Pseudomonadati</taxon>
        <taxon>Bacteroidota</taxon>
        <taxon>Sphingobacteriia</taxon>
        <taxon>Sphingobacteriales</taxon>
        <taxon>Sphingobacteriaceae</taxon>
        <taxon>Sphingobacterium</taxon>
    </lineage>
</organism>